<evidence type="ECO:0000256" key="2">
    <source>
        <dbReference type="SAM" id="SignalP"/>
    </source>
</evidence>
<organism evidence="3 4">
    <name type="scientific">Halomonas llamarensis</name>
    <dbReference type="NCBI Taxonomy" id="2945104"/>
    <lineage>
        <taxon>Bacteria</taxon>
        <taxon>Pseudomonadati</taxon>
        <taxon>Pseudomonadota</taxon>
        <taxon>Gammaproteobacteria</taxon>
        <taxon>Oceanospirillales</taxon>
        <taxon>Halomonadaceae</taxon>
        <taxon>Halomonas</taxon>
    </lineage>
</organism>
<feature type="region of interest" description="Disordered" evidence="1">
    <location>
        <begin position="79"/>
        <end position="101"/>
    </location>
</feature>
<feature type="signal peptide" evidence="2">
    <location>
        <begin position="1"/>
        <end position="21"/>
    </location>
</feature>
<evidence type="ECO:0008006" key="5">
    <source>
        <dbReference type="Google" id="ProtNLM"/>
    </source>
</evidence>
<feature type="chain" id="PRO_5045759269" description="Secreted protein" evidence="2">
    <location>
        <begin position="22"/>
        <end position="101"/>
    </location>
</feature>
<gene>
    <name evidence="3" type="ORF">M8006_01355</name>
</gene>
<dbReference type="EMBL" id="JAMJPJ010000001">
    <property type="protein sequence ID" value="MCL7928635.1"/>
    <property type="molecule type" value="Genomic_DNA"/>
</dbReference>
<keyword evidence="2" id="KW-0732">Signal</keyword>
<keyword evidence="4" id="KW-1185">Reference proteome</keyword>
<reference evidence="3" key="1">
    <citation type="submission" date="2022-05" db="EMBL/GenBank/DDBJ databases">
        <title>Halomonas geminus sp. nov. and Halomonas llamarensis sp. nov. isolated from high-altitude salars of the Atacama Desert.</title>
        <authorList>
            <person name="Hintersatz C."/>
            <person name="Rojas L.A."/>
            <person name="Wei T.-S."/>
            <person name="Kutschke S."/>
            <person name="Lehmann F."/>
            <person name="Jain R."/>
            <person name="Pollmann K."/>
        </authorList>
    </citation>
    <scope>NUCLEOTIDE SEQUENCE</scope>
    <source>
        <strain evidence="3">ATCHA</strain>
    </source>
</reference>
<protein>
    <recommendedName>
        <fullName evidence="5">Secreted protein</fullName>
    </recommendedName>
</protein>
<dbReference type="RefSeq" id="WP_250079261.1">
    <property type="nucleotide sequence ID" value="NZ_JAMJPJ010000001.1"/>
</dbReference>
<comment type="caution">
    <text evidence="3">The sequence shown here is derived from an EMBL/GenBank/DDBJ whole genome shotgun (WGS) entry which is preliminary data.</text>
</comment>
<proteinExistence type="predicted"/>
<name>A0ABT0SLF8_9GAMM</name>
<dbReference type="Proteomes" id="UP001165308">
    <property type="component" value="Unassembled WGS sequence"/>
</dbReference>
<sequence>MKLRTTLLALVIAAVPMVAQAGQASERTMQLNEPLKASSQAIHQNADTAAVSVMDVSQKSVIEGDSTAMKKARIILKAKNQHETDIESSADQLEPARKATT</sequence>
<evidence type="ECO:0000256" key="1">
    <source>
        <dbReference type="SAM" id="MobiDB-lite"/>
    </source>
</evidence>
<evidence type="ECO:0000313" key="4">
    <source>
        <dbReference type="Proteomes" id="UP001165308"/>
    </source>
</evidence>
<accession>A0ABT0SLF8</accession>
<evidence type="ECO:0000313" key="3">
    <source>
        <dbReference type="EMBL" id="MCL7928635.1"/>
    </source>
</evidence>